<name>A0A5C6FA03_9BACT</name>
<reference evidence="1 2" key="1">
    <citation type="submission" date="2019-02" db="EMBL/GenBank/DDBJ databases">
        <title>Deep-cultivation of Planctomycetes and their phenomic and genomic characterization uncovers novel biology.</title>
        <authorList>
            <person name="Wiegand S."/>
            <person name="Jogler M."/>
            <person name="Boedeker C."/>
            <person name="Pinto D."/>
            <person name="Vollmers J."/>
            <person name="Rivas-Marin E."/>
            <person name="Kohn T."/>
            <person name="Peeters S.H."/>
            <person name="Heuer A."/>
            <person name="Rast P."/>
            <person name="Oberbeckmann S."/>
            <person name="Bunk B."/>
            <person name="Jeske O."/>
            <person name="Meyerdierks A."/>
            <person name="Storesund J.E."/>
            <person name="Kallscheuer N."/>
            <person name="Luecker S."/>
            <person name="Lage O.M."/>
            <person name="Pohl T."/>
            <person name="Merkel B.J."/>
            <person name="Hornburger P."/>
            <person name="Mueller R.-W."/>
            <person name="Bruemmer F."/>
            <person name="Labrenz M."/>
            <person name="Spormann A.M."/>
            <person name="Op Den Camp H."/>
            <person name="Overmann J."/>
            <person name="Amann R."/>
            <person name="Jetten M.S.M."/>
            <person name="Mascher T."/>
            <person name="Medema M.H."/>
            <person name="Devos D.P."/>
            <person name="Kaster A.-K."/>
            <person name="Ovreas L."/>
            <person name="Rohde M."/>
            <person name="Galperin M.Y."/>
            <person name="Jogler C."/>
        </authorList>
    </citation>
    <scope>NUCLEOTIDE SEQUENCE [LARGE SCALE GENOMIC DNA]</scope>
    <source>
        <strain evidence="1 2">Poly59</strain>
    </source>
</reference>
<keyword evidence="2" id="KW-1185">Reference proteome</keyword>
<accession>A0A5C6FA03</accession>
<dbReference type="AlphaFoldDB" id="A0A5C6FA03"/>
<organism evidence="1 2">
    <name type="scientific">Rubripirellula reticaptiva</name>
    <dbReference type="NCBI Taxonomy" id="2528013"/>
    <lineage>
        <taxon>Bacteria</taxon>
        <taxon>Pseudomonadati</taxon>
        <taxon>Planctomycetota</taxon>
        <taxon>Planctomycetia</taxon>
        <taxon>Pirellulales</taxon>
        <taxon>Pirellulaceae</taxon>
        <taxon>Rubripirellula</taxon>
    </lineage>
</organism>
<comment type="caution">
    <text evidence="1">The sequence shown here is derived from an EMBL/GenBank/DDBJ whole genome shotgun (WGS) entry which is preliminary data.</text>
</comment>
<dbReference type="EMBL" id="SJPX01000002">
    <property type="protein sequence ID" value="TWU56371.1"/>
    <property type="molecule type" value="Genomic_DNA"/>
</dbReference>
<proteinExistence type="predicted"/>
<dbReference type="Proteomes" id="UP000317977">
    <property type="component" value="Unassembled WGS sequence"/>
</dbReference>
<evidence type="ECO:0000313" key="2">
    <source>
        <dbReference type="Proteomes" id="UP000317977"/>
    </source>
</evidence>
<evidence type="ECO:0000313" key="1">
    <source>
        <dbReference type="EMBL" id="TWU56371.1"/>
    </source>
</evidence>
<gene>
    <name evidence="1" type="ORF">Poly59_26750</name>
</gene>
<protein>
    <submittedName>
        <fullName evidence="1">Uncharacterized protein</fullName>
    </submittedName>
</protein>
<sequence length="87" mass="9889">MNPMRKRGYRRASLTRRVGREMILESGYFVYEGFVCEGRIAQPSHVDVKPAIKNRNPTSNPVIHAASPGQFAKKIVPTRWLRPLPGQ</sequence>